<dbReference type="CDD" id="cd07840">
    <property type="entry name" value="STKc_CDK9_like"/>
    <property type="match status" value="1"/>
</dbReference>
<keyword evidence="6" id="KW-0418">Kinase</keyword>
<protein>
    <recommendedName>
        <fullName evidence="2">[RNA-polymerase]-subunit kinase</fullName>
        <ecNumber evidence="2">2.7.11.23</ecNumber>
    </recommendedName>
</protein>
<dbReference type="InterPro" id="IPR011009">
    <property type="entry name" value="Kinase-like_dom_sf"/>
</dbReference>
<dbReference type="InterPro" id="IPR017441">
    <property type="entry name" value="Protein_kinase_ATP_BS"/>
</dbReference>
<dbReference type="AlphaFoldDB" id="A0A8H7PF32"/>
<reference evidence="12" key="1">
    <citation type="submission" date="2020-12" db="EMBL/GenBank/DDBJ databases">
        <title>Metabolic potential, ecology and presence of endohyphal bacteria is reflected in genomic diversity of Mucoromycotina.</title>
        <authorList>
            <person name="Muszewska A."/>
            <person name="Okrasinska A."/>
            <person name="Steczkiewicz K."/>
            <person name="Drgas O."/>
            <person name="Orlowska M."/>
            <person name="Perlinska-Lenart U."/>
            <person name="Aleksandrzak-Piekarczyk T."/>
            <person name="Szatraj K."/>
            <person name="Zielenkiewicz U."/>
            <person name="Pilsyk S."/>
            <person name="Malc E."/>
            <person name="Mieczkowski P."/>
            <person name="Kruszewska J.S."/>
            <person name="Biernat P."/>
            <person name="Pawlowska J."/>
        </authorList>
    </citation>
    <scope>NUCLEOTIDE SEQUENCE</scope>
    <source>
        <strain evidence="12">WA0000067209</strain>
    </source>
</reference>
<feature type="compositionally biased region" description="Polar residues" evidence="10">
    <location>
        <begin position="135"/>
        <end position="144"/>
    </location>
</feature>
<comment type="catalytic activity">
    <reaction evidence="8">
        <text>[DNA-directed RNA polymerase] + ATP = phospho-[DNA-directed RNA polymerase] + ADP + H(+)</text>
        <dbReference type="Rhea" id="RHEA:10216"/>
        <dbReference type="Rhea" id="RHEA-COMP:11321"/>
        <dbReference type="Rhea" id="RHEA-COMP:11322"/>
        <dbReference type="ChEBI" id="CHEBI:15378"/>
        <dbReference type="ChEBI" id="CHEBI:30616"/>
        <dbReference type="ChEBI" id="CHEBI:43176"/>
        <dbReference type="ChEBI" id="CHEBI:68546"/>
        <dbReference type="ChEBI" id="CHEBI:456216"/>
        <dbReference type="EC" id="2.7.11.23"/>
    </reaction>
</comment>
<sequence>MKDAPSKSTSVSVDENYRSRDGAKEERESRTEVSNRSMTAIPAAVETDSLPKAPAAYFHQQNRAAWDYNSGSYSEAAQPTWVQNAPSDAYPAATDTYQYANYYRDPNTYYQDNYNQQMYHSADSVPPPPPPPYSQAKSDPSSTQIPPPPPPAARWPNYTYDGIPKGPAASRTGVTSAGEAIDDQTTREGAKTLGVDSVSQDIDLQVLEHLGYPVKSTEEPTEKYEKIGQVGEGTYGKVYKAKSKVTGELVALKRIRMETEKEGFPITAMREIKLLQKLRHQRIVQLTEIMVSKGSVYMVLEYMDHDLTGVLGHPEFKFEPAHAKSLVKQMLEGVAFLHHMGVLHRDIKGSNLLLNKKGELKIADFGLARIFQKRRTHDYTNRVITLWYRPPELLLGATAYGPAVDMWSVGCIMLEFFTGKPVFNGTDEISQLEIIYKIMGTPDEESWPTVVDLPWYELMRPKEPQPSSFRELYASLMSEGALELLEALLSLDPSKRPSASDALTFRYFTSEPPSMVSPANLLDIAGDWHEYESKRKRRAGTAVLNGNGTTKPKSSETDKK</sequence>
<feature type="region of interest" description="Disordered" evidence="10">
    <location>
        <begin position="1"/>
        <end position="39"/>
    </location>
</feature>
<comment type="caution">
    <text evidence="12">The sequence shown here is derived from an EMBL/GenBank/DDBJ whole genome shotgun (WGS) entry which is preliminary data.</text>
</comment>
<dbReference type="FunFam" id="3.30.200.20:FF:000270">
    <property type="entry name" value="Serine/threonine-protein kinase bur1"/>
    <property type="match status" value="1"/>
</dbReference>
<name>A0A8H7PF32_MORIS</name>
<feature type="compositionally biased region" description="Polar residues" evidence="10">
    <location>
        <begin position="1"/>
        <end position="13"/>
    </location>
</feature>
<accession>A0A8H7PF32</accession>
<evidence type="ECO:0000256" key="1">
    <source>
        <dbReference type="ARBA" id="ARBA00006485"/>
    </source>
</evidence>
<keyword evidence="13" id="KW-1185">Reference proteome</keyword>
<comment type="similarity">
    <text evidence="1">Belongs to the protein kinase superfamily. CMGC Ser/Thr protein kinase family. CDC2/CDKX subfamily.</text>
</comment>
<feature type="binding site" evidence="9">
    <location>
        <position position="253"/>
    </location>
    <ligand>
        <name>ATP</name>
        <dbReference type="ChEBI" id="CHEBI:30616"/>
    </ligand>
</feature>
<evidence type="ECO:0000313" key="13">
    <source>
        <dbReference type="Proteomes" id="UP000654370"/>
    </source>
</evidence>
<feature type="region of interest" description="Disordered" evidence="10">
    <location>
        <begin position="119"/>
        <end position="155"/>
    </location>
</feature>
<dbReference type="Gene3D" id="3.30.200.20">
    <property type="entry name" value="Phosphorylase Kinase, domain 1"/>
    <property type="match status" value="1"/>
</dbReference>
<dbReference type="EC" id="2.7.11.23" evidence="2"/>
<dbReference type="InterPro" id="IPR000719">
    <property type="entry name" value="Prot_kinase_dom"/>
</dbReference>
<gene>
    <name evidence="12" type="ORF">INT43_000119</name>
</gene>
<dbReference type="GO" id="GO:0008024">
    <property type="term" value="C:cyclin/CDK positive transcription elongation factor complex"/>
    <property type="evidence" value="ECO:0007669"/>
    <property type="project" value="TreeGrafter"/>
</dbReference>
<keyword evidence="3" id="KW-0723">Serine/threonine-protein kinase</keyword>
<evidence type="ECO:0000256" key="6">
    <source>
        <dbReference type="ARBA" id="ARBA00022777"/>
    </source>
</evidence>
<feature type="domain" description="Protein kinase" evidence="11">
    <location>
        <begin position="224"/>
        <end position="508"/>
    </location>
</feature>
<dbReference type="Proteomes" id="UP000654370">
    <property type="component" value="Unassembled WGS sequence"/>
</dbReference>
<dbReference type="GO" id="GO:0005524">
    <property type="term" value="F:ATP binding"/>
    <property type="evidence" value="ECO:0007669"/>
    <property type="project" value="UniProtKB-UniRule"/>
</dbReference>
<dbReference type="PROSITE" id="PS00108">
    <property type="entry name" value="PROTEIN_KINASE_ST"/>
    <property type="match status" value="1"/>
</dbReference>
<keyword evidence="7 9" id="KW-0067">ATP-binding</keyword>
<dbReference type="Pfam" id="PF00069">
    <property type="entry name" value="Pkinase"/>
    <property type="match status" value="1"/>
</dbReference>
<dbReference type="PROSITE" id="PS00107">
    <property type="entry name" value="PROTEIN_KINASE_ATP"/>
    <property type="match status" value="1"/>
</dbReference>
<evidence type="ECO:0000256" key="7">
    <source>
        <dbReference type="ARBA" id="ARBA00022840"/>
    </source>
</evidence>
<keyword evidence="4" id="KW-0808">Transferase</keyword>
<evidence type="ECO:0000256" key="4">
    <source>
        <dbReference type="ARBA" id="ARBA00022679"/>
    </source>
</evidence>
<evidence type="ECO:0000256" key="10">
    <source>
        <dbReference type="SAM" id="MobiDB-lite"/>
    </source>
</evidence>
<dbReference type="PROSITE" id="PS50011">
    <property type="entry name" value="PROTEIN_KINASE_DOM"/>
    <property type="match status" value="1"/>
</dbReference>
<feature type="region of interest" description="Disordered" evidence="10">
    <location>
        <begin position="536"/>
        <end position="560"/>
    </location>
</feature>
<dbReference type="GO" id="GO:0032968">
    <property type="term" value="P:positive regulation of transcription elongation by RNA polymerase II"/>
    <property type="evidence" value="ECO:0007669"/>
    <property type="project" value="TreeGrafter"/>
</dbReference>
<proteinExistence type="inferred from homology"/>
<dbReference type="FunFam" id="1.10.510.10:FF:000415">
    <property type="entry name" value="CMGC/CDK/CRK7 protein kinase, variant"/>
    <property type="match status" value="1"/>
</dbReference>
<evidence type="ECO:0000259" key="11">
    <source>
        <dbReference type="PROSITE" id="PS50011"/>
    </source>
</evidence>
<dbReference type="OrthoDB" id="204883at2759"/>
<dbReference type="SUPFAM" id="SSF56112">
    <property type="entry name" value="Protein kinase-like (PK-like)"/>
    <property type="match status" value="1"/>
</dbReference>
<dbReference type="PANTHER" id="PTHR24056">
    <property type="entry name" value="CELL DIVISION PROTEIN KINASE"/>
    <property type="match status" value="1"/>
</dbReference>
<keyword evidence="5 9" id="KW-0547">Nucleotide-binding</keyword>
<evidence type="ECO:0000256" key="2">
    <source>
        <dbReference type="ARBA" id="ARBA00012409"/>
    </source>
</evidence>
<dbReference type="InterPro" id="IPR050108">
    <property type="entry name" value="CDK"/>
</dbReference>
<feature type="compositionally biased region" description="Basic and acidic residues" evidence="10">
    <location>
        <begin position="15"/>
        <end position="33"/>
    </location>
</feature>
<dbReference type="InterPro" id="IPR008271">
    <property type="entry name" value="Ser/Thr_kinase_AS"/>
</dbReference>
<evidence type="ECO:0000313" key="12">
    <source>
        <dbReference type="EMBL" id="KAG2172772.1"/>
    </source>
</evidence>
<dbReference type="Gene3D" id="1.10.510.10">
    <property type="entry name" value="Transferase(Phosphotransferase) domain 1"/>
    <property type="match status" value="1"/>
</dbReference>
<dbReference type="EMBL" id="JAEPQZ010000016">
    <property type="protein sequence ID" value="KAG2172772.1"/>
    <property type="molecule type" value="Genomic_DNA"/>
</dbReference>
<dbReference type="PANTHER" id="PTHR24056:SF546">
    <property type="entry name" value="CYCLIN-DEPENDENT KINASE 12"/>
    <property type="match status" value="1"/>
</dbReference>
<organism evidence="12 13">
    <name type="scientific">Mortierella isabellina</name>
    <name type="common">Filamentous fungus</name>
    <name type="synonym">Umbelopsis isabellina</name>
    <dbReference type="NCBI Taxonomy" id="91625"/>
    <lineage>
        <taxon>Eukaryota</taxon>
        <taxon>Fungi</taxon>
        <taxon>Fungi incertae sedis</taxon>
        <taxon>Mucoromycota</taxon>
        <taxon>Mucoromycotina</taxon>
        <taxon>Umbelopsidomycetes</taxon>
        <taxon>Umbelopsidales</taxon>
        <taxon>Umbelopsidaceae</taxon>
        <taxon>Umbelopsis</taxon>
    </lineage>
</organism>
<evidence type="ECO:0000256" key="3">
    <source>
        <dbReference type="ARBA" id="ARBA00022527"/>
    </source>
</evidence>
<evidence type="ECO:0000256" key="8">
    <source>
        <dbReference type="ARBA" id="ARBA00049280"/>
    </source>
</evidence>
<dbReference type="SMART" id="SM00220">
    <property type="entry name" value="S_TKc"/>
    <property type="match status" value="1"/>
</dbReference>
<dbReference type="GO" id="GO:0030332">
    <property type="term" value="F:cyclin binding"/>
    <property type="evidence" value="ECO:0007669"/>
    <property type="project" value="TreeGrafter"/>
</dbReference>
<evidence type="ECO:0000256" key="9">
    <source>
        <dbReference type="PROSITE-ProRule" id="PRU10141"/>
    </source>
</evidence>
<evidence type="ECO:0000256" key="5">
    <source>
        <dbReference type="ARBA" id="ARBA00022741"/>
    </source>
</evidence>
<dbReference type="GO" id="GO:0008353">
    <property type="term" value="F:RNA polymerase II CTD heptapeptide repeat kinase activity"/>
    <property type="evidence" value="ECO:0007669"/>
    <property type="project" value="UniProtKB-EC"/>
</dbReference>